<comment type="caution">
    <text evidence="2">The sequence shown here is derived from an EMBL/GenBank/DDBJ whole genome shotgun (WGS) entry which is preliminary data.</text>
</comment>
<feature type="transmembrane region" description="Helical" evidence="1">
    <location>
        <begin position="98"/>
        <end position="122"/>
    </location>
</feature>
<dbReference type="EMBL" id="LGRX02030310">
    <property type="protein sequence ID" value="KAK3245799.1"/>
    <property type="molecule type" value="Genomic_DNA"/>
</dbReference>
<evidence type="ECO:0000313" key="2">
    <source>
        <dbReference type="EMBL" id="KAK3245799.1"/>
    </source>
</evidence>
<keyword evidence="1" id="KW-1133">Transmembrane helix</keyword>
<dbReference type="Proteomes" id="UP001190700">
    <property type="component" value="Unassembled WGS sequence"/>
</dbReference>
<feature type="transmembrane region" description="Helical" evidence="1">
    <location>
        <begin position="33"/>
        <end position="52"/>
    </location>
</feature>
<feature type="transmembrane region" description="Helical" evidence="1">
    <location>
        <begin position="6"/>
        <end position="26"/>
    </location>
</feature>
<protein>
    <submittedName>
        <fullName evidence="2">Uncharacterized protein</fullName>
    </submittedName>
</protein>
<organism evidence="2 3">
    <name type="scientific">Cymbomonas tetramitiformis</name>
    <dbReference type="NCBI Taxonomy" id="36881"/>
    <lineage>
        <taxon>Eukaryota</taxon>
        <taxon>Viridiplantae</taxon>
        <taxon>Chlorophyta</taxon>
        <taxon>Pyramimonadophyceae</taxon>
        <taxon>Pyramimonadales</taxon>
        <taxon>Pyramimonadaceae</taxon>
        <taxon>Cymbomonas</taxon>
    </lineage>
</organism>
<feature type="transmembrane region" description="Helical" evidence="1">
    <location>
        <begin position="64"/>
        <end position="86"/>
    </location>
</feature>
<feature type="transmembrane region" description="Helical" evidence="1">
    <location>
        <begin position="128"/>
        <end position="145"/>
    </location>
</feature>
<sequence length="146" mass="15908">MEGGIHLSFILAGVAVTLTKPLLFFLPGQLETSVIISVFVMLGFLALSVPIWHFDLLEATYVGWIQFGVVSTCYALLGLNVNTLVYAVSIMEEKEKRLFLLSAVFSGQSVAGALSPILQQIGEQNERIAFSICCFNALMYAVISLV</sequence>
<keyword evidence="1" id="KW-0812">Transmembrane</keyword>
<gene>
    <name evidence="2" type="ORF">CYMTET_44620</name>
</gene>
<evidence type="ECO:0000256" key="1">
    <source>
        <dbReference type="SAM" id="Phobius"/>
    </source>
</evidence>
<keyword evidence="1" id="KW-0472">Membrane</keyword>
<keyword evidence="3" id="KW-1185">Reference proteome</keyword>
<accession>A0AAE0EZC8</accession>
<dbReference type="AlphaFoldDB" id="A0AAE0EZC8"/>
<name>A0AAE0EZC8_9CHLO</name>
<reference evidence="2 3" key="1">
    <citation type="journal article" date="2015" name="Genome Biol. Evol.">
        <title>Comparative Genomics of a Bacterivorous Green Alga Reveals Evolutionary Causalities and Consequences of Phago-Mixotrophic Mode of Nutrition.</title>
        <authorList>
            <person name="Burns J.A."/>
            <person name="Paasch A."/>
            <person name="Narechania A."/>
            <person name="Kim E."/>
        </authorList>
    </citation>
    <scope>NUCLEOTIDE SEQUENCE [LARGE SCALE GENOMIC DNA]</scope>
    <source>
        <strain evidence="2 3">PLY_AMNH</strain>
    </source>
</reference>
<proteinExistence type="predicted"/>
<evidence type="ECO:0000313" key="3">
    <source>
        <dbReference type="Proteomes" id="UP001190700"/>
    </source>
</evidence>